<evidence type="ECO:0000256" key="4">
    <source>
        <dbReference type="ARBA" id="ARBA00022679"/>
    </source>
</evidence>
<dbReference type="InterPro" id="IPR050482">
    <property type="entry name" value="Sensor_HK_TwoCompSys"/>
</dbReference>
<dbReference type="Pfam" id="PF07730">
    <property type="entry name" value="HisKA_3"/>
    <property type="match status" value="1"/>
</dbReference>
<feature type="domain" description="Histidine kinase/HSP90-like ATPase" evidence="11">
    <location>
        <begin position="359"/>
        <end position="448"/>
    </location>
</feature>
<keyword evidence="10" id="KW-0812">Transmembrane</keyword>
<dbReference type="GO" id="GO:0016020">
    <property type="term" value="C:membrane"/>
    <property type="evidence" value="ECO:0007669"/>
    <property type="project" value="InterPro"/>
</dbReference>
<evidence type="ECO:0000256" key="6">
    <source>
        <dbReference type="ARBA" id="ARBA00022777"/>
    </source>
</evidence>
<dbReference type="InterPro" id="IPR011712">
    <property type="entry name" value="Sig_transdc_His_kin_sub3_dim/P"/>
</dbReference>
<dbReference type="Pfam" id="PF02518">
    <property type="entry name" value="HATPase_c"/>
    <property type="match status" value="1"/>
</dbReference>
<comment type="catalytic activity">
    <reaction evidence="1">
        <text>ATP + protein L-histidine = ADP + protein N-phospho-L-histidine.</text>
        <dbReference type="EC" id="2.7.13.3"/>
    </reaction>
</comment>
<evidence type="ECO:0000259" key="11">
    <source>
        <dbReference type="Pfam" id="PF02518"/>
    </source>
</evidence>
<feature type="transmembrane region" description="Helical" evidence="10">
    <location>
        <begin position="182"/>
        <end position="203"/>
    </location>
</feature>
<feature type="domain" description="Signal transduction histidine kinase subgroup 3 dimerisation and phosphoacceptor" evidence="12">
    <location>
        <begin position="236"/>
        <end position="301"/>
    </location>
</feature>
<comment type="caution">
    <text evidence="13">The sequence shown here is derived from an EMBL/GenBank/DDBJ whole genome shotgun (WGS) entry which is preliminary data.</text>
</comment>
<feature type="transmembrane region" description="Helical" evidence="10">
    <location>
        <begin position="104"/>
        <end position="121"/>
    </location>
</feature>
<dbReference type="Gene3D" id="3.30.565.10">
    <property type="entry name" value="Histidine kinase-like ATPase, C-terminal domain"/>
    <property type="match status" value="1"/>
</dbReference>
<keyword evidence="4" id="KW-0808">Transferase</keyword>
<proteinExistence type="predicted"/>
<feature type="transmembrane region" description="Helical" evidence="10">
    <location>
        <begin position="151"/>
        <end position="170"/>
    </location>
</feature>
<evidence type="ECO:0000259" key="12">
    <source>
        <dbReference type="Pfam" id="PF07730"/>
    </source>
</evidence>
<dbReference type="AlphaFoldDB" id="A0A7W7RCJ5"/>
<evidence type="ECO:0000256" key="1">
    <source>
        <dbReference type="ARBA" id="ARBA00000085"/>
    </source>
</evidence>
<dbReference type="Gene3D" id="1.20.5.1930">
    <property type="match status" value="1"/>
</dbReference>
<keyword evidence="10" id="KW-0472">Membrane</keyword>
<accession>A0A7W7RCJ5</accession>
<name>A0A7W7RCJ5_9ACTN</name>
<evidence type="ECO:0000313" key="14">
    <source>
        <dbReference type="Proteomes" id="UP000523007"/>
    </source>
</evidence>
<dbReference type="GO" id="GO:0000155">
    <property type="term" value="F:phosphorelay sensor kinase activity"/>
    <property type="evidence" value="ECO:0007669"/>
    <property type="project" value="InterPro"/>
</dbReference>
<organism evidence="13 14">
    <name type="scientific">Lipingzhangella halophila</name>
    <dbReference type="NCBI Taxonomy" id="1783352"/>
    <lineage>
        <taxon>Bacteria</taxon>
        <taxon>Bacillati</taxon>
        <taxon>Actinomycetota</taxon>
        <taxon>Actinomycetes</taxon>
        <taxon>Streptosporangiales</taxon>
        <taxon>Nocardiopsidaceae</taxon>
        <taxon>Lipingzhangella</taxon>
    </lineage>
</organism>
<evidence type="ECO:0000256" key="3">
    <source>
        <dbReference type="ARBA" id="ARBA00022553"/>
    </source>
</evidence>
<evidence type="ECO:0000256" key="5">
    <source>
        <dbReference type="ARBA" id="ARBA00022741"/>
    </source>
</evidence>
<evidence type="ECO:0000313" key="13">
    <source>
        <dbReference type="EMBL" id="MBB4929507.1"/>
    </source>
</evidence>
<keyword evidence="10" id="KW-1133">Transmembrane helix</keyword>
<evidence type="ECO:0000256" key="2">
    <source>
        <dbReference type="ARBA" id="ARBA00012438"/>
    </source>
</evidence>
<feature type="transmembrane region" description="Helical" evidence="10">
    <location>
        <begin position="127"/>
        <end position="144"/>
    </location>
</feature>
<evidence type="ECO:0000256" key="9">
    <source>
        <dbReference type="SAM" id="MobiDB-lite"/>
    </source>
</evidence>
<sequence length="472" mass="49846">MTFDDTVGAEDSETGRAHEPSRAPTACPVALLTAGLTRLGLSGPVSRDILLAVLATLVSVSTLVVLNLVARAEGAEFAPATMTALTVLTCAQSLVLCVRRRSPLLCLSIVVLTQVAVLALLPADVAFQGVAPFIAAYTCATILAPRRLVWVLLAATVVHTAGGLAFASFPLASGTPLLAHDFLGIAAAQALSAVFSYGVVGFIGSDVATRRRFARLERLREAEAQRERTNSAIRAERTRMARELHDIAAHHLSGMVVQAGAAEQLIGRDDRAAAEMTAWVRSQGKETLDSLRMVVGTLREPGEHPPGTSEADEGEAEGAPVPGIAVLDRLVAGERALGSEVTLERTGGAYDLPPVADVTFYRVAQEALANARDHAWGARVRVELDYRESEVVLQVENEPGVERAESPADSRGMGLVGMRERAYLIGAVLETGPTDSGGWHIRLTLPFTRRISANGADRATAKDAPHDQGGPG</sequence>
<reference evidence="13 14" key="1">
    <citation type="submission" date="2020-08" db="EMBL/GenBank/DDBJ databases">
        <title>Sequencing the genomes of 1000 actinobacteria strains.</title>
        <authorList>
            <person name="Klenk H.-P."/>
        </authorList>
    </citation>
    <scope>NUCLEOTIDE SEQUENCE [LARGE SCALE GENOMIC DNA]</scope>
    <source>
        <strain evidence="13 14">DSM 102030</strain>
    </source>
</reference>
<feature type="transmembrane region" description="Helical" evidence="10">
    <location>
        <begin position="49"/>
        <end position="71"/>
    </location>
</feature>
<keyword evidence="6 13" id="KW-0418">Kinase</keyword>
<feature type="region of interest" description="Disordered" evidence="9">
    <location>
        <begin position="1"/>
        <end position="22"/>
    </location>
</feature>
<dbReference type="Proteomes" id="UP000523007">
    <property type="component" value="Unassembled WGS sequence"/>
</dbReference>
<dbReference type="GO" id="GO:0046983">
    <property type="term" value="F:protein dimerization activity"/>
    <property type="evidence" value="ECO:0007669"/>
    <property type="project" value="InterPro"/>
</dbReference>
<feature type="transmembrane region" description="Helical" evidence="10">
    <location>
        <begin position="77"/>
        <end position="97"/>
    </location>
</feature>
<dbReference type="SUPFAM" id="SSF55874">
    <property type="entry name" value="ATPase domain of HSP90 chaperone/DNA topoisomerase II/histidine kinase"/>
    <property type="match status" value="1"/>
</dbReference>
<keyword evidence="8" id="KW-0902">Two-component regulatory system</keyword>
<dbReference type="CDD" id="cd16917">
    <property type="entry name" value="HATPase_UhpB-NarQ-NarX-like"/>
    <property type="match status" value="1"/>
</dbReference>
<dbReference type="EMBL" id="JACHJT010000001">
    <property type="protein sequence ID" value="MBB4929507.1"/>
    <property type="molecule type" value="Genomic_DNA"/>
</dbReference>
<dbReference type="PANTHER" id="PTHR24421:SF10">
    <property type="entry name" value="NITRATE_NITRITE SENSOR PROTEIN NARQ"/>
    <property type="match status" value="1"/>
</dbReference>
<keyword evidence="7" id="KW-0067">ATP-binding</keyword>
<evidence type="ECO:0000256" key="8">
    <source>
        <dbReference type="ARBA" id="ARBA00023012"/>
    </source>
</evidence>
<dbReference type="RefSeq" id="WP_184574059.1">
    <property type="nucleotide sequence ID" value="NZ_JACHJT010000001.1"/>
</dbReference>
<protein>
    <recommendedName>
        <fullName evidence="2">histidine kinase</fullName>
        <ecNumber evidence="2">2.7.13.3</ecNumber>
    </recommendedName>
</protein>
<evidence type="ECO:0000256" key="7">
    <source>
        <dbReference type="ARBA" id="ARBA00022840"/>
    </source>
</evidence>
<keyword evidence="14" id="KW-1185">Reference proteome</keyword>
<dbReference type="InterPro" id="IPR036890">
    <property type="entry name" value="HATPase_C_sf"/>
</dbReference>
<dbReference type="EC" id="2.7.13.3" evidence="2"/>
<evidence type="ECO:0000256" key="10">
    <source>
        <dbReference type="SAM" id="Phobius"/>
    </source>
</evidence>
<keyword evidence="3" id="KW-0597">Phosphoprotein</keyword>
<dbReference type="InterPro" id="IPR003594">
    <property type="entry name" value="HATPase_dom"/>
</dbReference>
<dbReference type="PANTHER" id="PTHR24421">
    <property type="entry name" value="NITRATE/NITRITE SENSOR PROTEIN NARX-RELATED"/>
    <property type="match status" value="1"/>
</dbReference>
<feature type="region of interest" description="Disordered" evidence="9">
    <location>
        <begin position="299"/>
        <end position="318"/>
    </location>
</feature>
<keyword evidence="5" id="KW-0547">Nucleotide-binding</keyword>
<gene>
    <name evidence="13" type="ORF">F4561_000327</name>
</gene>
<dbReference type="GO" id="GO:0005524">
    <property type="term" value="F:ATP binding"/>
    <property type="evidence" value="ECO:0007669"/>
    <property type="project" value="UniProtKB-KW"/>
</dbReference>